<protein>
    <submittedName>
        <fullName evidence="1">Uncharacterized protein</fullName>
    </submittedName>
</protein>
<accession>A0A821T0M9</accession>
<keyword evidence="2" id="KW-1185">Reference proteome</keyword>
<name>A0A821T0M9_9BILA</name>
<dbReference type="AlphaFoldDB" id="A0A821T0M9"/>
<dbReference type="Proteomes" id="UP000663873">
    <property type="component" value="Unassembled WGS sequence"/>
</dbReference>
<gene>
    <name evidence="1" type="ORF">UJA718_LOCUS44022</name>
</gene>
<proteinExistence type="predicted"/>
<evidence type="ECO:0000313" key="2">
    <source>
        <dbReference type="Proteomes" id="UP000663873"/>
    </source>
</evidence>
<comment type="caution">
    <text evidence="1">The sequence shown here is derived from an EMBL/GenBank/DDBJ whole genome shotgun (WGS) entry which is preliminary data.</text>
</comment>
<evidence type="ECO:0000313" key="1">
    <source>
        <dbReference type="EMBL" id="CAF4864606.1"/>
    </source>
</evidence>
<dbReference type="EMBL" id="CAJOBP010065269">
    <property type="protein sequence ID" value="CAF4864606.1"/>
    <property type="molecule type" value="Genomic_DNA"/>
</dbReference>
<sequence>MSNKAELQLKLKDIGYELGPFASKDTLSNVLRLHLSASENKGVDVA</sequence>
<organism evidence="1 2">
    <name type="scientific">Rotaria socialis</name>
    <dbReference type="NCBI Taxonomy" id="392032"/>
    <lineage>
        <taxon>Eukaryota</taxon>
        <taxon>Metazoa</taxon>
        <taxon>Spiralia</taxon>
        <taxon>Gnathifera</taxon>
        <taxon>Rotifera</taxon>
        <taxon>Eurotatoria</taxon>
        <taxon>Bdelloidea</taxon>
        <taxon>Philodinida</taxon>
        <taxon>Philodinidae</taxon>
        <taxon>Rotaria</taxon>
    </lineage>
</organism>
<feature type="non-terminal residue" evidence="1">
    <location>
        <position position="46"/>
    </location>
</feature>
<reference evidence="1" key="1">
    <citation type="submission" date="2021-02" db="EMBL/GenBank/DDBJ databases">
        <authorList>
            <person name="Nowell W R."/>
        </authorList>
    </citation>
    <scope>NUCLEOTIDE SEQUENCE</scope>
</reference>